<keyword evidence="2" id="KW-0732">Signal</keyword>
<feature type="compositionally biased region" description="Basic and acidic residues" evidence="1">
    <location>
        <begin position="63"/>
        <end position="79"/>
    </location>
</feature>
<proteinExistence type="predicted"/>
<dbReference type="STRING" id="1167006.UWK_00643"/>
<dbReference type="HOGENOM" id="CLU_2600382_0_0_7"/>
<dbReference type="Pfam" id="PF11839">
    <property type="entry name" value="Alanine_zipper"/>
    <property type="match status" value="1"/>
</dbReference>
<sequence>MKNTVKVLALLIVIGLAGCASNKDLDAVKALAQQANATADEALRTARNAENTALEAKATADATDNKIERMAKEPKSLRK</sequence>
<evidence type="ECO:0000256" key="1">
    <source>
        <dbReference type="SAM" id="MobiDB-lite"/>
    </source>
</evidence>
<dbReference type="EMBL" id="CP003985">
    <property type="protein sequence ID" value="AGF77224.1"/>
    <property type="molecule type" value="Genomic_DNA"/>
</dbReference>
<evidence type="ECO:0000313" key="3">
    <source>
        <dbReference type="EMBL" id="AGF77224.1"/>
    </source>
</evidence>
<dbReference type="RefSeq" id="WP_015402922.1">
    <property type="nucleotide sequence ID" value="NC_020304.1"/>
</dbReference>
<evidence type="ECO:0008006" key="5">
    <source>
        <dbReference type="Google" id="ProtNLM"/>
    </source>
</evidence>
<dbReference type="InterPro" id="IPR021793">
    <property type="entry name" value="Oprl"/>
</dbReference>
<dbReference type="AlphaFoldDB" id="M1NBN6"/>
<evidence type="ECO:0000256" key="2">
    <source>
        <dbReference type="SAM" id="SignalP"/>
    </source>
</evidence>
<keyword evidence="4" id="KW-1185">Reference proteome</keyword>
<dbReference type="Proteomes" id="UP000011721">
    <property type="component" value="Chromosome"/>
</dbReference>
<name>M1NBN6_DESSD</name>
<feature type="signal peptide" evidence="2">
    <location>
        <begin position="1"/>
        <end position="22"/>
    </location>
</feature>
<accession>M1NBN6</accession>
<feature type="region of interest" description="Disordered" evidence="1">
    <location>
        <begin position="54"/>
        <end position="79"/>
    </location>
</feature>
<dbReference type="PROSITE" id="PS51257">
    <property type="entry name" value="PROKAR_LIPOPROTEIN"/>
    <property type="match status" value="1"/>
</dbReference>
<protein>
    <recommendedName>
        <fullName evidence="5">Murein lipoprotein</fullName>
    </recommendedName>
</protein>
<evidence type="ECO:0000313" key="4">
    <source>
        <dbReference type="Proteomes" id="UP000011721"/>
    </source>
</evidence>
<dbReference type="KEGG" id="dsf:UWK_00643"/>
<feature type="chain" id="PRO_5004015944" description="Murein lipoprotein" evidence="2">
    <location>
        <begin position="23"/>
        <end position="79"/>
    </location>
</feature>
<organism evidence="3 4">
    <name type="scientific">Desulfocapsa sulfexigens (strain DSM 10523 / SB164P1)</name>
    <dbReference type="NCBI Taxonomy" id="1167006"/>
    <lineage>
        <taxon>Bacteria</taxon>
        <taxon>Pseudomonadati</taxon>
        <taxon>Thermodesulfobacteriota</taxon>
        <taxon>Desulfobulbia</taxon>
        <taxon>Desulfobulbales</taxon>
        <taxon>Desulfocapsaceae</taxon>
        <taxon>Desulfocapsa</taxon>
    </lineage>
</organism>
<reference evidence="4" key="1">
    <citation type="journal article" date="2013" name="Stand. Genomic Sci.">
        <title>Complete genome sequence of Desulfocapsa sulfexigens, a marine deltaproteobacterium specialized in disproportionating inorganic sulfur compounds.</title>
        <authorList>
            <person name="Finster K.W."/>
            <person name="Kjeldsen K.U."/>
            <person name="Kube M."/>
            <person name="Reinhardt R."/>
            <person name="Mussmann M."/>
            <person name="Amann R."/>
            <person name="Schreiber L."/>
        </authorList>
    </citation>
    <scope>NUCLEOTIDE SEQUENCE [LARGE SCALE GENOMIC DNA]</scope>
    <source>
        <strain evidence="4">DSM 10523 / SB164P1</strain>
    </source>
</reference>
<gene>
    <name evidence="3" type="ordered locus">UWK_00643</name>
</gene>